<dbReference type="Proteomes" id="UP001152795">
    <property type="component" value="Unassembled WGS sequence"/>
</dbReference>
<name>A0A6S7ITB9_PARCT</name>
<evidence type="ECO:0000313" key="2">
    <source>
        <dbReference type="Proteomes" id="UP001152795"/>
    </source>
</evidence>
<dbReference type="OrthoDB" id="5987197at2759"/>
<sequence length="218" mass="24722">MDAKISLLLLALFGLTLRLTQVSLAAKWPKCKNDSDLLDYYTKLFEGYAGSSAVKRQMTWTFSCLHASVIKDENDNSLFSYQIYQCCAKCEFPNFSLCTLADYPNWQCGSEAYDCVFGCRDEDSVLEAVVSAYSLGMSRKRELNITDTQVTKVRKQLRLLRREKKCYERTCTVTNGVKDCCLKSTCVSLKSLTTKLGKAKKNREKLLKKLAKAKSTTR</sequence>
<proteinExistence type="predicted"/>
<keyword evidence="2" id="KW-1185">Reference proteome</keyword>
<comment type="caution">
    <text evidence="1">The sequence shown here is derived from an EMBL/GenBank/DDBJ whole genome shotgun (WGS) entry which is preliminary data.</text>
</comment>
<accession>A0A6S7ITB9</accession>
<evidence type="ECO:0000313" key="1">
    <source>
        <dbReference type="EMBL" id="CAB4005188.1"/>
    </source>
</evidence>
<organism evidence="1 2">
    <name type="scientific">Paramuricea clavata</name>
    <name type="common">Red gorgonian</name>
    <name type="synonym">Violescent sea-whip</name>
    <dbReference type="NCBI Taxonomy" id="317549"/>
    <lineage>
        <taxon>Eukaryota</taxon>
        <taxon>Metazoa</taxon>
        <taxon>Cnidaria</taxon>
        <taxon>Anthozoa</taxon>
        <taxon>Octocorallia</taxon>
        <taxon>Malacalcyonacea</taxon>
        <taxon>Plexauridae</taxon>
        <taxon>Paramuricea</taxon>
    </lineage>
</organism>
<dbReference type="AlphaFoldDB" id="A0A6S7ITB9"/>
<gene>
    <name evidence="1" type="ORF">PACLA_8A034017</name>
</gene>
<dbReference type="EMBL" id="CACRXK020005119">
    <property type="protein sequence ID" value="CAB4005188.1"/>
    <property type="molecule type" value="Genomic_DNA"/>
</dbReference>
<protein>
    <submittedName>
        <fullName evidence="1">Uncharacterized protein</fullName>
    </submittedName>
</protein>
<reference evidence="1" key="1">
    <citation type="submission" date="2020-04" db="EMBL/GenBank/DDBJ databases">
        <authorList>
            <person name="Alioto T."/>
            <person name="Alioto T."/>
            <person name="Gomez Garrido J."/>
        </authorList>
    </citation>
    <scope>NUCLEOTIDE SEQUENCE</scope>
    <source>
        <strain evidence="1">A484AB</strain>
    </source>
</reference>